<reference evidence="2" key="2">
    <citation type="journal article" date="2020" name="Nat. Commun.">
        <title>Large-scale genome sequencing of mycorrhizal fungi provides insights into the early evolution of symbiotic traits.</title>
        <authorList>
            <person name="Miyauchi S."/>
            <person name="Kiss E."/>
            <person name="Kuo A."/>
            <person name="Drula E."/>
            <person name="Kohler A."/>
            <person name="Sanchez-Garcia M."/>
            <person name="Morin E."/>
            <person name="Andreopoulos B."/>
            <person name="Barry K.W."/>
            <person name="Bonito G."/>
            <person name="Buee M."/>
            <person name="Carver A."/>
            <person name="Chen C."/>
            <person name="Cichocki N."/>
            <person name="Clum A."/>
            <person name="Culley D."/>
            <person name="Crous P.W."/>
            <person name="Fauchery L."/>
            <person name="Girlanda M."/>
            <person name="Hayes R.D."/>
            <person name="Keri Z."/>
            <person name="LaButti K."/>
            <person name="Lipzen A."/>
            <person name="Lombard V."/>
            <person name="Magnuson J."/>
            <person name="Maillard F."/>
            <person name="Murat C."/>
            <person name="Nolan M."/>
            <person name="Ohm R.A."/>
            <person name="Pangilinan J."/>
            <person name="Pereira M.F."/>
            <person name="Perotto S."/>
            <person name="Peter M."/>
            <person name="Pfister S."/>
            <person name="Riley R."/>
            <person name="Sitrit Y."/>
            <person name="Stielow J.B."/>
            <person name="Szollosi G."/>
            <person name="Zifcakova L."/>
            <person name="Stursova M."/>
            <person name="Spatafora J.W."/>
            <person name="Tedersoo L."/>
            <person name="Vaario L.M."/>
            <person name="Yamada A."/>
            <person name="Yan M."/>
            <person name="Wang P."/>
            <person name="Xu J."/>
            <person name="Bruns T."/>
            <person name="Baldrian P."/>
            <person name="Vilgalys R."/>
            <person name="Dunand C."/>
            <person name="Henrissat B."/>
            <person name="Grigoriev I.V."/>
            <person name="Hibbett D."/>
            <person name="Nagy L.G."/>
            <person name="Martin F.M."/>
        </authorList>
    </citation>
    <scope>NUCLEOTIDE SEQUENCE</scope>
    <source>
        <strain evidence="2">BED1</strain>
    </source>
</reference>
<feature type="transmembrane region" description="Helical" evidence="1">
    <location>
        <begin position="38"/>
        <end position="55"/>
    </location>
</feature>
<gene>
    <name evidence="2" type="ORF">L210DRAFT_3514837</name>
</gene>
<keyword evidence="1" id="KW-0812">Transmembrane</keyword>
<evidence type="ECO:0000256" key="1">
    <source>
        <dbReference type="SAM" id="Phobius"/>
    </source>
</evidence>
<dbReference type="Proteomes" id="UP001194468">
    <property type="component" value="Unassembled WGS sequence"/>
</dbReference>
<accession>A0AAD4GLL4</accession>
<name>A0AAD4GLL4_BOLED</name>
<proteinExistence type="predicted"/>
<protein>
    <submittedName>
        <fullName evidence="2">Uncharacterized protein</fullName>
    </submittedName>
</protein>
<dbReference type="EMBL" id="WHUW01000001">
    <property type="protein sequence ID" value="KAF8451943.1"/>
    <property type="molecule type" value="Genomic_DNA"/>
</dbReference>
<keyword evidence="1" id="KW-0472">Membrane</keyword>
<reference evidence="2" key="1">
    <citation type="submission" date="2019-10" db="EMBL/GenBank/DDBJ databases">
        <authorList>
            <consortium name="DOE Joint Genome Institute"/>
            <person name="Kuo A."/>
            <person name="Miyauchi S."/>
            <person name="Kiss E."/>
            <person name="Drula E."/>
            <person name="Kohler A."/>
            <person name="Sanchez-Garcia M."/>
            <person name="Andreopoulos B."/>
            <person name="Barry K.W."/>
            <person name="Bonito G."/>
            <person name="Buee M."/>
            <person name="Carver A."/>
            <person name="Chen C."/>
            <person name="Cichocki N."/>
            <person name="Clum A."/>
            <person name="Culley D."/>
            <person name="Crous P.W."/>
            <person name="Fauchery L."/>
            <person name="Girlanda M."/>
            <person name="Hayes R."/>
            <person name="Keri Z."/>
            <person name="LaButti K."/>
            <person name="Lipzen A."/>
            <person name="Lombard V."/>
            <person name="Magnuson J."/>
            <person name="Maillard F."/>
            <person name="Morin E."/>
            <person name="Murat C."/>
            <person name="Nolan M."/>
            <person name="Ohm R."/>
            <person name="Pangilinan J."/>
            <person name="Pereira M."/>
            <person name="Perotto S."/>
            <person name="Peter M."/>
            <person name="Riley R."/>
            <person name="Sitrit Y."/>
            <person name="Stielow B."/>
            <person name="Szollosi G."/>
            <person name="Zifcakova L."/>
            <person name="Stursova M."/>
            <person name="Spatafora J.W."/>
            <person name="Tedersoo L."/>
            <person name="Vaario L.-M."/>
            <person name="Yamada A."/>
            <person name="Yan M."/>
            <person name="Wang P."/>
            <person name="Xu J."/>
            <person name="Bruns T."/>
            <person name="Baldrian P."/>
            <person name="Vilgalys R."/>
            <person name="Henrissat B."/>
            <person name="Grigoriev I.V."/>
            <person name="Hibbett D."/>
            <person name="Nagy L.G."/>
            <person name="Martin F.M."/>
        </authorList>
    </citation>
    <scope>NUCLEOTIDE SEQUENCE</scope>
    <source>
        <strain evidence="2">BED1</strain>
    </source>
</reference>
<evidence type="ECO:0000313" key="2">
    <source>
        <dbReference type="EMBL" id="KAF8451943.1"/>
    </source>
</evidence>
<evidence type="ECO:0000313" key="3">
    <source>
        <dbReference type="Proteomes" id="UP001194468"/>
    </source>
</evidence>
<comment type="caution">
    <text evidence="2">The sequence shown here is derived from an EMBL/GenBank/DDBJ whole genome shotgun (WGS) entry which is preliminary data.</text>
</comment>
<feature type="transmembrane region" description="Helical" evidence="1">
    <location>
        <begin position="6"/>
        <end position="26"/>
    </location>
</feature>
<keyword evidence="1" id="KW-1133">Transmembrane helix</keyword>
<keyword evidence="3" id="KW-1185">Reference proteome</keyword>
<sequence length="59" mass="6933">MDLVTSFSWISFTSVFARSTCALVLFRTSCSVQSWCRDMSLVGFCKLYIFLWFFVQQEL</sequence>
<dbReference type="AlphaFoldDB" id="A0AAD4GLL4"/>
<organism evidence="2 3">
    <name type="scientific">Boletus edulis BED1</name>
    <dbReference type="NCBI Taxonomy" id="1328754"/>
    <lineage>
        <taxon>Eukaryota</taxon>
        <taxon>Fungi</taxon>
        <taxon>Dikarya</taxon>
        <taxon>Basidiomycota</taxon>
        <taxon>Agaricomycotina</taxon>
        <taxon>Agaricomycetes</taxon>
        <taxon>Agaricomycetidae</taxon>
        <taxon>Boletales</taxon>
        <taxon>Boletineae</taxon>
        <taxon>Boletaceae</taxon>
        <taxon>Boletoideae</taxon>
        <taxon>Boletus</taxon>
    </lineage>
</organism>